<dbReference type="PANTHER" id="PTHR15710:SF108">
    <property type="entry name" value="OS03G0286100 PROTEIN"/>
    <property type="match status" value="1"/>
</dbReference>
<dbReference type="InterPro" id="IPR013083">
    <property type="entry name" value="Znf_RING/FYVE/PHD"/>
</dbReference>
<evidence type="ECO:0000256" key="9">
    <source>
        <dbReference type="SAM" id="MobiDB-lite"/>
    </source>
</evidence>
<dbReference type="InterPro" id="IPR001841">
    <property type="entry name" value="Znf_RING"/>
</dbReference>
<dbReference type="PANTHER" id="PTHR15710">
    <property type="entry name" value="E3 UBIQUITIN-PROTEIN LIGASE PRAJA"/>
    <property type="match status" value="1"/>
</dbReference>
<evidence type="ECO:0000313" key="11">
    <source>
        <dbReference type="EMBL" id="ABD96901.1"/>
    </source>
</evidence>
<sequence>MKELGLCLGVESGSDQRRGDSSGHGLRVTAIDSNSDYEDGILDLNASDNRNEESESGRVVDGSGLPPIRDSFFGEEAVVADEELEWEEVHEAITWTYEPVQVRGFAIPEEEGELSSSSRDDHEHDLDWQVLLAVNNVVNYIEQAEGISLTADDVDANYYLYLANIDEYDENHGDHDAIFRQMFDNETGIGGNPPAAKRVVKDLPLVEFTVEKLGKGEVVCSVCKDKIAIEEKVRRLPCRHYYHGDCILPWLGIRNTCPVCRYELPTDDPDHERTRRQQRSDRLGKRVIDTDCYSHAPVNNSICNAWTGDHHHVKTFMSCDEDTKDMVGCYYKLFGMVPP</sequence>
<keyword evidence="6" id="KW-0833">Ubl conjugation pathway</keyword>
<evidence type="ECO:0000256" key="7">
    <source>
        <dbReference type="ARBA" id="ARBA00022833"/>
    </source>
</evidence>
<accession>Q1KUT5</accession>
<evidence type="ECO:0000256" key="2">
    <source>
        <dbReference type="ARBA" id="ARBA00012483"/>
    </source>
</evidence>
<feature type="compositionally biased region" description="Basic and acidic residues" evidence="9">
    <location>
        <begin position="49"/>
        <end position="58"/>
    </location>
</feature>
<evidence type="ECO:0000256" key="5">
    <source>
        <dbReference type="ARBA" id="ARBA00022771"/>
    </source>
</evidence>
<feature type="region of interest" description="Disordered" evidence="9">
    <location>
        <begin position="11"/>
        <end position="63"/>
    </location>
</feature>
<organism evidence="11">
    <name type="scientific">Tarenaya spinosa</name>
    <dbReference type="NCBI Taxonomy" id="228870"/>
    <lineage>
        <taxon>Eukaryota</taxon>
        <taxon>Viridiplantae</taxon>
        <taxon>Streptophyta</taxon>
        <taxon>Embryophyta</taxon>
        <taxon>Tracheophyta</taxon>
        <taxon>Spermatophyta</taxon>
        <taxon>Magnoliopsida</taxon>
        <taxon>eudicotyledons</taxon>
        <taxon>Gunneridae</taxon>
        <taxon>Pentapetalae</taxon>
        <taxon>rosids</taxon>
        <taxon>malvids</taxon>
        <taxon>Brassicales</taxon>
        <taxon>Cleomaceae</taxon>
        <taxon>New World clade</taxon>
        <taxon>Tarenaya</taxon>
    </lineage>
</organism>
<keyword evidence="7" id="KW-0862">Zinc</keyword>
<dbReference type="FunFam" id="3.30.40.10:FF:000022">
    <property type="entry name" value="E3 ubiquitin-protein ligase RING1-like"/>
    <property type="match status" value="1"/>
</dbReference>
<name>Q1KUT5_9ROSI</name>
<evidence type="ECO:0000256" key="4">
    <source>
        <dbReference type="ARBA" id="ARBA00022723"/>
    </source>
</evidence>
<keyword evidence="3" id="KW-0808">Transferase</keyword>
<dbReference type="GO" id="GO:0005737">
    <property type="term" value="C:cytoplasm"/>
    <property type="evidence" value="ECO:0007669"/>
    <property type="project" value="TreeGrafter"/>
</dbReference>
<dbReference type="SMART" id="SM00184">
    <property type="entry name" value="RING"/>
    <property type="match status" value="1"/>
</dbReference>
<dbReference type="EC" id="2.3.2.27" evidence="2"/>
<dbReference type="SUPFAM" id="SSF57850">
    <property type="entry name" value="RING/U-box"/>
    <property type="match status" value="1"/>
</dbReference>
<evidence type="ECO:0000259" key="10">
    <source>
        <dbReference type="PROSITE" id="PS50089"/>
    </source>
</evidence>
<keyword evidence="4" id="KW-0479">Metal-binding</keyword>
<reference evidence="11" key="1">
    <citation type="journal article" date="2006" name="Plant Cell">
        <title>Independent ancient polyploidy events in the sister families Brassicaceae and Cleomaceae.</title>
        <authorList>
            <person name="Schranz M.E."/>
            <person name="Mitchell-Olds T."/>
        </authorList>
    </citation>
    <scope>NUCLEOTIDE SEQUENCE</scope>
</reference>
<dbReference type="GO" id="GO:0061630">
    <property type="term" value="F:ubiquitin protein ligase activity"/>
    <property type="evidence" value="ECO:0007669"/>
    <property type="project" value="UniProtKB-EC"/>
</dbReference>
<evidence type="ECO:0000256" key="3">
    <source>
        <dbReference type="ARBA" id="ARBA00022679"/>
    </source>
</evidence>
<dbReference type="PROSITE" id="PS50089">
    <property type="entry name" value="ZF_RING_2"/>
    <property type="match status" value="1"/>
</dbReference>
<dbReference type="Pfam" id="PF13639">
    <property type="entry name" value="zf-RING_2"/>
    <property type="match status" value="1"/>
</dbReference>
<evidence type="ECO:0000256" key="1">
    <source>
        <dbReference type="ARBA" id="ARBA00000900"/>
    </source>
</evidence>
<feature type="domain" description="RING-type" evidence="10">
    <location>
        <begin position="220"/>
        <end position="261"/>
    </location>
</feature>
<dbReference type="AlphaFoldDB" id="Q1KUT5"/>
<evidence type="ECO:0000256" key="8">
    <source>
        <dbReference type="PROSITE-ProRule" id="PRU00175"/>
    </source>
</evidence>
<evidence type="ECO:0000256" key="6">
    <source>
        <dbReference type="ARBA" id="ARBA00022786"/>
    </source>
</evidence>
<dbReference type="GO" id="GO:0008270">
    <property type="term" value="F:zinc ion binding"/>
    <property type="evidence" value="ECO:0007669"/>
    <property type="project" value="UniProtKB-KW"/>
</dbReference>
<dbReference type="Gene3D" id="3.30.40.10">
    <property type="entry name" value="Zinc/RING finger domain, C3HC4 (zinc finger)"/>
    <property type="match status" value="1"/>
</dbReference>
<comment type="catalytic activity">
    <reaction evidence="1">
        <text>S-ubiquitinyl-[E2 ubiquitin-conjugating enzyme]-L-cysteine + [acceptor protein]-L-lysine = [E2 ubiquitin-conjugating enzyme]-L-cysteine + N(6)-ubiquitinyl-[acceptor protein]-L-lysine.</text>
        <dbReference type="EC" id="2.3.2.27"/>
    </reaction>
</comment>
<dbReference type="EMBL" id="DQ415921">
    <property type="protein sequence ID" value="ABD96901.1"/>
    <property type="molecule type" value="Genomic_DNA"/>
</dbReference>
<keyword evidence="5 8" id="KW-0863">Zinc-finger</keyword>
<protein>
    <recommendedName>
        <fullName evidence="2">RING-type E3 ubiquitin transferase</fullName>
        <ecNumber evidence="2">2.3.2.27</ecNumber>
    </recommendedName>
</protein>
<proteinExistence type="predicted"/>
<dbReference type="GO" id="GO:0016567">
    <property type="term" value="P:protein ubiquitination"/>
    <property type="evidence" value="ECO:0007669"/>
    <property type="project" value="TreeGrafter"/>
</dbReference>